<dbReference type="Proteomes" id="UP001228690">
    <property type="component" value="Chromosome"/>
</dbReference>
<evidence type="ECO:0000313" key="2">
    <source>
        <dbReference type="Proteomes" id="UP001228690"/>
    </source>
</evidence>
<proteinExistence type="predicted"/>
<evidence type="ECO:0000313" key="1">
    <source>
        <dbReference type="EMBL" id="WGK68333.1"/>
    </source>
</evidence>
<gene>
    <name evidence="1" type="ORF">P0082_07540</name>
</gene>
<name>A0ABY8MGM6_9SPIO</name>
<protein>
    <submittedName>
        <fullName evidence="1">Uncharacterized protein</fullName>
    </submittedName>
</protein>
<reference evidence="1 2" key="1">
    <citation type="submission" date="2023-04" db="EMBL/GenBank/DDBJ databases">
        <title>Spirochaete genome identified in red abalone sample constitutes a novel genus.</title>
        <authorList>
            <person name="Sharma S.P."/>
            <person name="Purcell C.M."/>
            <person name="Hyde J.R."/>
            <person name="Severin A.J."/>
        </authorList>
    </citation>
    <scope>NUCLEOTIDE SEQUENCE [LARGE SCALE GENOMIC DNA]</scope>
    <source>
        <strain evidence="1 2">SP-2023</strain>
    </source>
</reference>
<organism evidence="1 2">
    <name type="scientific">Candidatus Haliotispira prima</name>
    <dbReference type="NCBI Taxonomy" id="3034016"/>
    <lineage>
        <taxon>Bacteria</taxon>
        <taxon>Pseudomonadati</taxon>
        <taxon>Spirochaetota</taxon>
        <taxon>Spirochaetia</taxon>
        <taxon>Spirochaetales</taxon>
        <taxon>Spirochaetaceae</taxon>
        <taxon>Candidatus Haliotispira</taxon>
    </lineage>
</organism>
<sequence length="70" mass="8126">MTLLARNFAKQQPINNLQITDSVIFWLEPVQQIPKPNANENLNSEDYRFEVDCSTNGYRTQTASQRQIPE</sequence>
<dbReference type="RefSeq" id="WP_326926509.1">
    <property type="nucleotide sequence ID" value="NZ_CP123443.1"/>
</dbReference>
<keyword evidence="2" id="KW-1185">Reference proteome</keyword>
<dbReference type="EMBL" id="CP123443">
    <property type="protein sequence ID" value="WGK68333.1"/>
    <property type="molecule type" value="Genomic_DNA"/>
</dbReference>
<accession>A0ABY8MGM6</accession>